<dbReference type="PANTHER" id="PTHR31313:SF81">
    <property type="entry name" value="TY1 ENHANCER ACTIVATOR"/>
    <property type="match status" value="1"/>
</dbReference>
<keyword evidence="1" id="KW-0479">Metal-binding</keyword>
<dbReference type="EMBL" id="MU150244">
    <property type="protein sequence ID" value="KAF9465952.1"/>
    <property type="molecule type" value="Genomic_DNA"/>
</dbReference>
<keyword evidence="2" id="KW-0862">Zinc</keyword>
<evidence type="ECO:0000256" key="1">
    <source>
        <dbReference type="ARBA" id="ARBA00022723"/>
    </source>
</evidence>
<evidence type="ECO:0000256" key="6">
    <source>
        <dbReference type="ARBA" id="ARBA00023242"/>
    </source>
</evidence>
<dbReference type="InterPro" id="IPR007219">
    <property type="entry name" value="XnlR_reg_dom"/>
</dbReference>
<dbReference type="OrthoDB" id="2123952at2759"/>
<keyword evidence="9" id="KW-1185">Reference proteome</keyword>
<keyword evidence="3" id="KW-0805">Transcription regulation</keyword>
<evidence type="ECO:0000313" key="8">
    <source>
        <dbReference type="EMBL" id="KAF9465952.1"/>
    </source>
</evidence>
<keyword evidence="5" id="KW-0804">Transcription</keyword>
<evidence type="ECO:0000256" key="2">
    <source>
        <dbReference type="ARBA" id="ARBA00022833"/>
    </source>
</evidence>
<keyword evidence="4" id="KW-0238">DNA-binding</keyword>
<dbReference type="SMART" id="SM00906">
    <property type="entry name" value="Fungal_trans"/>
    <property type="match status" value="1"/>
</dbReference>
<feature type="domain" description="Xylanolytic transcriptional activator regulatory" evidence="7">
    <location>
        <begin position="78"/>
        <end position="153"/>
    </location>
</feature>
<sequence>MLLALCAYSGRLSPSLDSTTSGILGGTGEAGKVAADLWYEQSRTAVSADMKKGSSVETVQTLLLLSLRDHGRGFESQAWLLVGLAVRMAQDLDLNEDDSNANRPDLLPEDRQTRRNIWGVSSMLDLFLSLQLGRPPAIMDALRPTGPSHSNNWQSNAIPSSLIPELTPTIQSQTLFAHTVALCHIMARINFHFYLGFSPVEAQPQTEKLLELKAELDMWQHALPHKYRISIGHQPEREVLEVNMLYHVAIILLYRPL</sequence>
<dbReference type="GO" id="GO:0003677">
    <property type="term" value="F:DNA binding"/>
    <property type="evidence" value="ECO:0007669"/>
    <property type="project" value="UniProtKB-KW"/>
</dbReference>
<dbReference type="Proteomes" id="UP000807353">
    <property type="component" value="Unassembled WGS sequence"/>
</dbReference>
<organism evidence="8 9">
    <name type="scientific">Collybia nuda</name>
    <dbReference type="NCBI Taxonomy" id="64659"/>
    <lineage>
        <taxon>Eukaryota</taxon>
        <taxon>Fungi</taxon>
        <taxon>Dikarya</taxon>
        <taxon>Basidiomycota</taxon>
        <taxon>Agaricomycotina</taxon>
        <taxon>Agaricomycetes</taxon>
        <taxon>Agaricomycetidae</taxon>
        <taxon>Agaricales</taxon>
        <taxon>Tricholomatineae</taxon>
        <taxon>Clitocybaceae</taxon>
        <taxon>Collybia</taxon>
    </lineage>
</organism>
<name>A0A9P6CH86_9AGAR</name>
<keyword evidence="6" id="KW-0539">Nucleus</keyword>
<dbReference type="GO" id="GO:0006351">
    <property type="term" value="P:DNA-templated transcription"/>
    <property type="evidence" value="ECO:0007669"/>
    <property type="project" value="InterPro"/>
</dbReference>
<gene>
    <name evidence="8" type="ORF">BDZ94DRAFT_1159144</name>
</gene>
<dbReference type="Pfam" id="PF04082">
    <property type="entry name" value="Fungal_trans"/>
    <property type="match status" value="1"/>
</dbReference>
<reference evidence="8" key="1">
    <citation type="submission" date="2020-11" db="EMBL/GenBank/DDBJ databases">
        <authorList>
            <consortium name="DOE Joint Genome Institute"/>
            <person name="Ahrendt S."/>
            <person name="Riley R."/>
            <person name="Andreopoulos W."/>
            <person name="Labutti K."/>
            <person name="Pangilinan J."/>
            <person name="Ruiz-Duenas F.J."/>
            <person name="Barrasa J.M."/>
            <person name="Sanchez-Garcia M."/>
            <person name="Camarero S."/>
            <person name="Miyauchi S."/>
            <person name="Serrano A."/>
            <person name="Linde D."/>
            <person name="Babiker R."/>
            <person name="Drula E."/>
            <person name="Ayuso-Fernandez I."/>
            <person name="Pacheco R."/>
            <person name="Padilla G."/>
            <person name="Ferreira P."/>
            <person name="Barriuso J."/>
            <person name="Kellner H."/>
            <person name="Castanera R."/>
            <person name="Alfaro M."/>
            <person name="Ramirez L."/>
            <person name="Pisabarro A.G."/>
            <person name="Kuo A."/>
            <person name="Tritt A."/>
            <person name="Lipzen A."/>
            <person name="He G."/>
            <person name="Yan M."/>
            <person name="Ng V."/>
            <person name="Cullen D."/>
            <person name="Martin F."/>
            <person name="Rosso M.-N."/>
            <person name="Henrissat B."/>
            <person name="Hibbett D."/>
            <person name="Martinez A.T."/>
            <person name="Grigoriev I.V."/>
        </authorList>
    </citation>
    <scope>NUCLEOTIDE SEQUENCE</scope>
    <source>
        <strain evidence="8">CBS 247.69</strain>
    </source>
</reference>
<accession>A0A9P6CH86</accession>
<comment type="caution">
    <text evidence="8">The sequence shown here is derived from an EMBL/GenBank/DDBJ whole genome shotgun (WGS) entry which is preliminary data.</text>
</comment>
<dbReference type="GO" id="GO:0008270">
    <property type="term" value="F:zinc ion binding"/>
    <property type="evidence" value="ECO:0007669"/>
    <property type="project" value="InterPro"/>
</dbReference>
<dbReference type="AlphaFoldDB" id="A0A9P6CH86"/>
<protein>
    <submittedName>
        <fullName evidence="8">Fungal-specific transcription factor domain-containing protein</fullName>
    </submittedName>
</protein>
<evidence type="ECO:0000256" key="3">
    <source>
        <dbReference type="ARBA" id="ARBA00023015"/>
    </source>
</evidence>
<dbReference type="CDD" id="cd12148">
    <property type="entry name" value="fungal_TF_MHR"/>
    <property type="match status" value="1"/>
</dbReference>
<dbReference type="PANTHER" id="PTHR31313">
    <property type="entry name" value="TY1 ENHANCER ACTIVATOR"/>
    <property type="match status" value="1"/>
</dbReference>
<proteinExistence type="predicted"/>
<evidence type="ECO:0000256" key="4">
    <source>
        <dbReference type="ARBA" id="ARBA00023125"/>
    </source>
</evidence>
<evidence type="ECO:0000313" key="9">
    <source>
        <dbReference type="Proteomes" id="UP000807353"/>
    </source>
</evidence>
<evidence type="ECO:0000256" key="5">
    <source>
        <dbReference type="ARBA" id="ARBA00023163"/>
    </source>
</evidence>
<dbReference type="InterPro" id="IPR051615">
    <property type="entry name" value="Transcr_Regulatory_Elem"/>
</dbReference>
<evidence type="ECO:0000259" key="7">
    <source>
        <dbReference type="SMART" id="SM00906"/>
    </source>
</evidence>